<evidence type="ECO:0000259" key="14">
    <source>
        <dbReference type="SMART" id="SM00478"/>
    </source>
</evidence>
<keyword evidence="10" id="KW-0326">Glycosidase</keyword>
<comment type="subcellular location">
    <subcellularLocation>
        <location evidence="1">Nucleus</location>
    </subcellularLocation>
</comment>
<dbReference type="SMART" id="SM00478">
    <property type="entry name" value="ENDO3c"/>
    <property type="match status" value="1"/>
</dbReference>
<dbReference type="Gene3D" id="1.10.1670.10">
    <property type="entry name" value="Helix-hairpin-Helix base-excision DNA repair enzymes (C-terminal)"/>
    <property type="match status" value="1"/>
</dbReference>
<comment type="caution">
    <text evidence="15">The sequence shown here is derived from an EMBL/GenBank/DDBJ whole genome shotgun (WGS) entry which is preliminary data.</text>
</comment>
<evidence type="ECO:0000256" key="5">
    <source>
        <dbReference type="ARBA" id="ARBA00022801"/>
    </source>
</evidence>
<dbReference type="STRING" id="45607.A0A2T0FME8"/>
<evidence type="ECO:0000313" key="16">
    <source>
        <dbReference type="Proteomes" id="UP000238350"/>
    </source>
</evidence>
<dbReference type="Pfam" id="PF07934">
    <property type="entry name" value="OGG_N"/>
    <property type="match status" value="1"/>
</dbReference>
<feature type="domain" description="HhH-GPD" evidence="14">
    <location>
        <begin position="118"/>
        <end position="289"/>
    </location>
</feature>
<dbReference type="GeneID" id="36517524"/>
<evidence type="ECO:0000256" key="4">
    <source>
        <dbReference type="ARBA" id="ARBA00022763"/>
    </source>
</evidence>
<dbReference type="InterPro" id="IPR023170">
    <property type="entry name" value="HhH_base_excis_C"/>
</dbReference>
<comment type="similarity">
    <text evidence="2">Belongs to the type-1 OGG1 family.</text>
</comment>
<dbReference type="SUPFAM" id="SSF48150">
    <property type="entry name" value="DNA-glycosylase"/>
    <property type="match status" value="1"/>
</dbReference>
<dbReference type="EMBL" id="NDIQ01000022">
    <property type="protein sequence ID" value="PRT56156.1"/>
    <property type="molecule type" value="Genomic_DNA"/>
</dbReference>
<comment type="catalytic activity">
    <reaction evidence="12">
        <text>2'-deoxyribonucleotide-(2'-deoxyribose 5'-phosphate)-2'-deoxyribonucleotide-DNA = a 3'-end 2'-deoxyribonucleotide-(2,3-dehydro-2,3-deoxyribose 5'-phosphate)-DNA + a 5'-end 5'-phospho-2'-deoxyribonucleoside-DNA + H(+)</text>
        <dbReference type="Rhea" id="RHEA:66592"/>
        <dbReference type="Rhea" id="RHEA-COMP:13180"/>
        <dbReference type="Rhea" id="RHEA-COMP:16897"/>
        <dbReference type="Rhea" id="RHEA-COMP:17067"/>
        <dbReference type="ChEBI" id="CHEBI:15378"/>
        <dbReference type="ChEBI" id="CHEBI:136412"/>
        <dbReference type="ChEBI" id="CHEBI:157695"/>
        <dbReference type="ChEBI" id="CHEBI:167181"/>
        <dbReference type="EC" id="4.2.99.18"/>
    </reaction>
</comment>
<evidence type="ECO:0000256" key="3">
    <source>
        <dbReference type="ARBA" id="ARBA00012720"/>
    </source>
</evidence>
<comment type="function">
    <text evidence="11">DNA repair enzyme that incises DNA at 8-oxoG residues. Excises 7,8-dihydro-8-oxoguanine and 2,6-diamino-4-hydroxy-5-N-methylformamidopyrimidine (FAPY) from damaged DNA. Has a beta-lyase activity that nicks DNA 3' to the lesion.</text>
</comment>
<dbReference type="SUPFAM" id="SSF55945">
    <property type="entry name" value="TATA-box binding protein-like"/>
    <property type="match status" value="1"/>
</dbReference>
<dbReference type="PANTHER" id="PTHR10242">
    <property type="entry name" value="8-OXOGUANINE DNA GLYCOSYLASE"/>
    <property type="match status" value="1"/>
</dbReference>
<dbReference type="Pfam" id="PF00730">
    <property type="entry name" value="HhH-GPD"/>
    <property type="match status" value="1"/>
</dbReference>
<evidence type="ECO:0000256" key="7">
    <source>
        <dbReference type="ARBA" id="ARBA00023239"/>
    </source>
</evidence>
<gene>
    <name evidence="15" type="ORF">B9G98_03776</name>
</gene>
<dbReference type="InterPro" id="IPR052054">
    <property type="entry name" value="Oxidative_DNA_repair_enzyme"/>
</dbReference>
<evidence type="ECO:0000256" key="9">
    <source>
        <dbReference type="ARBA" id="ARBA00023268"/>
    </source>
</evidence>
<name>A0A2T0FME8_9ASCO</name>
<keyword evidence="7 15" id="KW-0456">Lyase</keyword>
<keyword evidence="9" id="KW-0511">Multifunctional enzyme</keyword>
<organism evidence="15 16">
    <name type="scientific">Wickerhamiella sorbophila</name>
    <dbReference type="NCBI Taxonomy" id="45607"/>
    <lineage>
        <taxon>Eukaryota</taxon>
        <taxon>Fungi</taxon>
        <taxon>Dikarya</taxon>
        <taxon>Ascomycota</taxon>
        <taxon>Saccharomycotina</taxon>
        <taxon>Dipodascomycetes</taxon>
        <taxon>Dipodascales</taxon>
        <taxon>Trichomonascaceae</taxon>
        <taxon>Wickerhamiella</taxon>
    </lineage>
</organism>
<keyword evidence="4" id="KW-0227">DNA damage</keyword>
<dbReference type="Gene3D" id="3.30.310.40">
    <property type="match status" value="1"/>
</dbReference>
<dbReference type="GO" id="GO:0034039">
    <property type="term" value="F:8-oxo-7,8-dihydroguanine DNA N-glycosylase activity"/>
    <property type="evidence" value="ECO:0007669"/>
    <property type="project" value="TreeGrafter"/>
</dbReference>
<accession>A0A2T0FME8</accession>
<dbReference type="FunFam" id="1.10.1670.10:FF:000005">
    <property type="entry name" value="N-glycosylase/DNA lyase OGG1"/>
    <property type="match status" value="1"/>
</dbReference>
<keyword evidence="6" id="KW-0234">DNA repair</keyword>
<evidence type="ECO:0000256" key="1">
    <source>
        <dbReference type="ARBA" id="ARBA00004123"/>
    </source>
</evidence>
<dbReference type="Proteomes" id="UP000238350">
    <property type="component" value="Unassembled WGS sequence"/>
</dbReference>
<protein>
    <recommendedName>
        <fullName evidence="13">N-glycosylase/DNA lyase</fullName>
        <ecNumber evidence="3">4.2.99.18</ecNumber>
    </recommendedName>
</protein>
<evidence type="ECO:0000256" key="12">
    <source>
        <dbReference type="ARBA" id="ARBA00044632"/>
    </source>
</evidence>
<dbReference type="CDD" id="cd00056">
    <property type="entry name" value="ENDO3c"/>
    <property type="match status" value="1"/>
</dbReference>
<reference evidence="15 16" key="1">
    <citation type="submission" date="2017-04" db="EMBL/GenBank/DDBJ databases">
        <title>Genome sequencing of [Candida] sorbophila.</title>
        <authorList>
            <person name="Ahn J.O."/>
        </authorList>
    </citation>
    <scope>NUCLEOTIDE SEQUENCE [LARGE SCALE GENOMIC DNA]</scope>
    <source>
        <strain evidence="15 16">DS02</strain>
    </source>
</reference>
<dbReference type="EC" id="4.2.99.18" evidence="3"/>
<proteinExistence type="inferred from homology"/>
<dbReference type="InterPro" id="IPR003265">
    <property type="entry name" value="HhH-GPD_domain"/>
</dbReference>
<dbReference type="InterPro" id="IPR012904">
    <property type="entry name" value="OGG_N"/>
</dbReference>
<evidence type="ECO:0000256" key="11">
    <source>
        <dbReference type="ARBA" id="ARBA00025652"/>
    </source>
</evidence>
<dbReference type="RefSeq" id="XP_024666101.1">
    <property type="nucleotide sequence ID" value="XM_024810333.1"/>
</dbReference>
<dbReference type="PANTHER" id="PTHR10242:SF2">
    <property type="entry name" value="N-GLYCOSYLASE_DNA LYASE"/>
    <property type="match status" value="1"/>
</dbReference>
<evidence type="ECO:0000256" key="6">
    <source>
        <dbReference type="ARBA" id="ARBA00023204"/>
    </source>
</evidence>
<dbReference type="AlphaFoldDB" id="A0A2T0FME8"/>
<keyword evidence="8" id="KW-0539">Nucleus</keyword>
<evidence type="ECO:0000256" key="2">
    <source>
        <dbReference type="ARBA" id="ARBA00010679"/>
    </source>
</evidence>
<dbReference type="GO" id="GO:0006289">
    <property type="term" value="P:nucleotide-excision repair"/>
    <property type="evidence" value="ECO:0007669"/>
    <property type="project" value="InterPro"/>
</dbReference>
<dbReference type="FunFam" id="1.10.340.30:FF:000006">
    <property type="entry name" value="N-glycosylase/DNA lyase isoform X2"/>
    <property type="match status" value="1"/>
</dbReference>
<dbReference type="GO" id="GO:0140078">
    <property type="term" value="F:class I DNA-(apurinic or apyrimidinic site) endonuclease activity"/>
    <property type="evidence" value="ECO:0007669"/>
    <property type="project" value="UniProtKB-EC"/>
</dbReference>
<keyword evidence="5" id="KW-0378">Hydrolase</keyword>
<evidence type="ECO:0000256" key="8">
    <source>
        <dbReference type="ARBA" id="ARBA00023242"/>
    </source>
</evidence>
<evidence type="ECO:0000313" key="15">
    <source>
        <dbReference type="EMBL" id="PRT56156.1"/>
    </source>
</evidence>
<dbReference type="GO" id="GO:0003684">
    <property type="term" value="F:damaged DNA binding"/>
    <property type="evidence" value="ECO:0007669"/>
    <property type="project" value="InterPro"/>
</dbReference>
<dbReference type="GO" id="GO:0006285">
    <property type="term" value="P:base-excision repair, AP site formation"/>
    <property type="evidence" value="ECO:0007669"/>
    <property type="project" value="TreeGrafter"/>
</dbReference>
<keyword evidence="16" id="KW-1185">Reference proteome</keyword>
<sequence>MGYDWHKLLIDKSQVALPHVLRCGQSFRWRFINGVWSIGLKNRVLMLRQEEKALYYTSVGPGQPGLSDEQLIKDYFNLHVDLVKLYGEWAKDKRFHGHLAGIRILRQDPWENLCSFICSSNNNIKRISKMVESLCREFGPYIATVDGHEYHDFPAPEALAADSVEEKLRSLGFGYRAKYINITAKMVCDMPAGLDYLQGLRDETYTDAHTALLAFSGVGPKVADCVCLMSLDKHNCVPVDTHVWQIATRDYRLSAKNNPKGHQAIQRYFQDLWGEYAGWAHSVLFAADLSDLENGINVKSEPLIEVKTESTLETKLEP</sequence>
<dbReference type="InterPro" id="IPR011257">
    <property type="entry name" value="DNA_glycosylase"/>
</dbReference>
<evidence type="ECO:0000256" key="10">
    <source>
        <dbReference type="ARBA" id="ARBA00023295"/>
    </source>
</evidence>
<dbReference type="Gene3D" id="1.10.340.30">
    <property type="entry name" value="Hypothetical protein, domain 2"/>
    <property type="match status" value="1"/>
</dbReference>
<evidence type="ECO:0000256" key="13">
    <source>
        <dbReference type="ARBA" id="ARBA00073127"/>
    </source>
</evidence>
<dbReference type="OrthoDB" id="238681at2759"/>
<dbReference type="GO" id="GO:0005634">
    <property type="term" value="C:nucleus"/>
    <property type="evidence" value="ECO:0007669"/>
    <property type="project" value="UniProtKB-SubCell"/>
</dbReference>